<feature type="repeat" description="TPR" evidence="1">
    <location>
        <begin position="1257"/>
        <end position="1290"/>
    </location>
</feature>
<dbReference type="GeneID" id="109462519"/>
<evidence type="ECO:0000313" key="4">
    <source>
        <dbReference type="RefSeq" id="XP_019614630.1"/>
    </source>
</evidence>
<feature type="compositionally biased region" description="Basic and acidic residues" evidence="2">
    <location>
        <begin position="299"/>
        <end position="308"/>
    </location>
</feature>
<dbReference type="Proteomes" id="UP000515135">
    <property type="component" value="Unplaced"/>
</dbReference>
<dbReference type="Pfam" id="PF13374">
    <property type="entry name" value="TPR_10"/>
    <property type="match status" value="2"/>
</dbReference>
<evidence type="ECO:0000313" key="3">
    <source>
        <dbReference type="Proteomes" id="UP000515135"/>
    </source>
</evidence>
<dbReference type="PROSITE" id="PS50005">
    <property type="entry name" value="TPR"/>
    <property type="match status" value="6"/>
</dbReference>
<evidence type="ECO:0000256" key="1">
    <source>
        <dbReference type="PROSITE-ProRule" id="PRU00339"/>
    </source>
</evidence>
<feature type="repeat" description="TPR" evidence="1">
    <location>
        <begin position="1213"/>
        <end position="1246"/>
    </location>
</feature>
<feature type="repeat" description="TPR" evidence="1">
    <location>
        <begin position="1343"/>
        <end position="1376"/>
    </location>
</feature>
<dbReference type="RefSeq" id="XP_019614630.1">
    <property type="nucleotide sequence ID" value="XM_019759071.1"/>
</dbReference>
<dbReference type="SUPFAM" id="SSF81901">
    <property type="entry name" value="HCP-like"/>
    <property type="match status" value="1"/>
</dbReference>
<dbReference type="InterPro" id="IPR011990">
    <property type="entry name" value="TPR-like_helical_dom_sf"/>
</dbReference>
<dbReference type="Pfam" id="PF13424">
    <property type="entry name" value="TPR_12"/>
    <property type="match status" value="6"/>
</dbReference>
<gene>
    <name evidence="4" type="primary">LOC109462519</name>
</gene>
<dbReference type="InterPro" id="IPR019734">
    <property type="entry name" value="TPR_rpt"/>
</dbReference>
<feature type="region of interest" description="Disordered" evidence="2">
    <location>
        <begin position="289"/>
        <end position="308"/>
    </location>
</feature>
<dbReference type="PANTHER" id="PTHR19959">
    <property type="entry name" value="KINESIN LIGHT CHAIN"/>
    <property type="match status" value="1"/>
</dbReference>
<dbReference type="SMART" id="SM00028">
    <property type="entry name" value="TPR"/>
    <property type="match status" value="18"/>
</dbReference>
<name>A0A6P4XDL4_BRABE</name>
<proteinExistence type="predicted"/>
<feature type="repeat" description="TPR" evidence="1">
    <location>
        <begin position="993"/>
        <end position="1026"/>
    </location>
</feature>
<dbReference type="SUPFAM" id="SSF48452">
    <property type="entry name" value="TPR-like"/>
    <property type="match status" value="3"/>
</dbReference>
<evidence type="ECO:0000256" key="2">
    <source>
        <dbReference type="SAM" id="MobiDB-lite"/>
    </source>
</evidence>
<dbReference type="PROSITE" id="PS50293">
    <property type="entry name" value="TPR_REGION"/>
    <property type="match status" value="1"/>
</dbReference>
<feature type="repeat" description="TPR" evidence="1">
    <location>
        <begin position="1169"/>
        <end position="1202"/>
    </location>
</feature>
<accession>A0A6P4XDL4</accession>
<dbReference type="KEGG" id="bbel:109462519"/>
<dbReference type="PANTHER" id="PTHR19959:SF119">
    <property type="entry name" value="FUNGAL LIPASE-LIKE DOMAIN-CONTAINING PROTEIN"/>
    <property type="match status" value="1"/>
</dbReference>
<feature type="repeat" description="TPR" evidence="1">
    <location>
        <begin position="949"/>
        <end position="982"/>
    </location>
</feature>
<sequence length="1569" mass="176974">MSETNRTSLADKVQNLELCLKSRHGQEVNYGRALREAIIANDHFTEIEVLKSLGDLHLQKGKLARHSAEFDKASALYSAALMRLKDKNILKTLNHRSNYMNRLSINLFQGHIPQFQYFLPGYWGTADSNIIRVAEICVQIDQKVAKQDFRSAEDTYTHELVAAITKGDIFVEQEILKSLGDLYLAEGKETFQKAQFIKADTMYNKALFIEILLKGMGHAARPEVEETLQHRMKQSLRFFTKKCRHIKHRKLFIGIRTISIIDTCDWILQPLTDTPNRAEGRQSIEQILKKHSKPASQRETTRSSIRESRTEVAAAAVEDNTDPACQHQDYLNKGDASLLTKDLDSAEKHFAGALRVAHVKDPTAKQYQTEVEPLCKLGDVYCKRGQKTGDGGDFVKAAALYNAAVVRSKDEAVNGKIRIAIINTEKAFVRYALGIHESVTLDNSSKHKQMLTEIRDQIKLEMETIDQQLDPYVHSADDPCVKETEAKRAQAVRLLFERIALGRKEFIGLLVDECMKVIGHPPCKHSLMGLGSQATGLVTPYSDLEFAILVEEESEESLLYFRKLTHYLHLKVVNLGETILPALGIKSLNDFYSDNPLDSWYHDSVTPRGFAFDGSMPKASKTPLGRQGTNTEPASELIRTPENMASMLQNDVTRYLKEGYHLSTVLRNPSLISGDQNLFDTYMGITVKILQADGGKMAIQLAQDTLMENIKRFNELGTVTAQIMDVKKGLYRFPALAVDCLALSSGVMPTTVWKTIDKMKMNKVVSAKNAHHLVVLVSISAELRLRTYIANGGQKENLSALASMKSVFGEKELPVQSKDESQQNAVKQVFYLSNEKQLFRYYYTALPLKAFLSKLKEMKIVNSVPELYDSSSDIQARMYFELCEYKQAIELLDKALSEDVATDRTILLHLLGKAWQKLGDHQKAIRYQKEALDRTKKIYGDGAAHTDIAKLLYCIGSVCERASDYEEAVSYYDQALQMFWQVYGRSTAHSNIATTLNRLGTLWERMGDPKKAIHYATQALQMEKTICSPNTTHLDIAIPLNTLGCAFHSLGNYRKSLAYLEQALQMTRSLYGQYAVHPNIALSLSILGKNWRKLGDSKRAIVYLEQALQMCRNIYGEDTAHPDIANIFTTMGMVLHDLGEYRRARSNHDQALQMCKNVYGQTKPHPETATALNNLGLIWYNLGDYKKAISYYDKALHMYRCVYGEGKAHFNIATSLNNLGQVWDAMGNHKKGIEYFEQALEMCRTIVGKGSEHPLIADIHNNLGEAWNNLNGYTNAIAHYESALKMYRSIHGPSKAHPDIAMSLGTVWGNCYGDYRQAISYHEQALHMYRSIHGQTATHAKIATSLNNLGDAWIHLGETRKGIRYFEQALKMYRSGQTKANQNVATVLFNLGKAWMDLGENRKSVDYLEQALLLYRGIYGQATPHPDVALLLATMARVWLNLADRRKAIRHHEQALQMYRSIHGQITPHPDIANILSDLGVALCGLGDHKTAKSYFEEALQMFRRIHGQSTAHPNIVNLLTNMGANMAFLGCETEALRLYEEASIMTVKLEPSDIRNSLMKQIEENLKI</sequence>
<keyword evidence="3" id="KW-1185">Reference proteome</keyword>
<dbReference type="Gene3D" id="1.25.40.10">
    <property type="entry name" value="Tetratricopeptide repeat domain"/>
    <property type="match status" value="5"/>
</dbReference>
<protein>
    <submittedName>
        <fullName evidence="4">Uncharacterized protein LOC109462519</fullName>
    </submittedName>
</protein>
<dbReference type="OrthoDB" id="5986190at2759"/>
<organism evidence="3 4">
    <name type="scientific">Branchiostoma belcheri</name>
    <name type="common">Amphioxus</name>
    <dbReference type="NCBI Taxonomy" id="7741"/>
    <lineage>
        <taxon>Eukaryota</taxon>
        <taxon>Metazoa</taxon>
        <taxon>Chordata</taxon>
        <taxon>Cephalochordata</taxon>
        <taxon>Leptocardii</taxon>
        <taxon>Amphioxiformes</taxon>
        <taxon>Branchiostomatidae</taxon>
        <taxon>Branchiostoma</taxon>
    </lineage>
</organism>
<reference evidence="4" key="1">
    <citation type="submission" date="2025-08" db="UniProtKB">
        <authorList>
            <consortium name="RefSeq"/>
        </authorList>
    </citation>
    <scope>IDENTIFICATION</scope>
    <source>
        <tissue evidence="4">Gonad</tissue>
    </source>
</reference>
<keyword evidence="1" id="KW-0802">TPR repeat</keyword>